<dbReference type="AlphaFoldDB" id="A0A931E357"/>
<dbReference type="EMBL" id="JADOUE010000001">
    <property type="protein sequence ID" value="MBG6122740.1"/>
    <property type="molecule type" value="Genomic_DNA"/>
</dbReference>
<sequence length="143" mass="15068">MTVNVVLGILFLIVALVLLAGGAAMVTQKFPGNKYVGLQVPEARESKEIWDAAHKVTGFFVILASLAMAFAASFAFIAQGWVWVFPAVAVVAALASISVGANQGARTARILRANEKAQEQPSSKVDIAALREAANRADSRGNN</sequence>
<gene>
    <name evidence="2" type="ORF">IW254_001709</name>
</gene>
<organism evidence="2 3">
    <name type="scientific">Corynebacterium aquatimens</name>
    <dbReference type="NCBI Taxonomy" id="1190508"/>
    <lineage>
        <taxon>Bacteria</taxon>
        <taxon>Bacillati</taxon>
        <taxon>Actinomycetota</taxon>
        <taxon>Actinomycetes</taxon>
        <taxon>Mycobacteriales</taxon>
        <taxon>Corynebacteriaceae</taxon>
        <taxon>Corynebacterium</taxon>
    </lineage>
</organism>
<feature type="transmembrane region" description="Helical" evidence="1">
    <location>
        <begin position="83"/>
        <end position="102"/>
    </location>
</feature>
<evidence type="ECO:0000256" key="1">
    <source>
        <dbReference type="SAM" id="Phobius"/>
    </source>
</evidence>
<protein>
    <submittedName>
        <fullName evidence="2">Membrane protein</fullName>
    </submittedName>
</protein>
<accession>A0A931E357</accession>
<proteinExistence type="predicted"/>
<name>A0A931E357_9CORY</name>
<comment type="caution">
    <text evidence="2">The sequence shown here is derived from an EMBL/GenBank/DDBJ whole genome shotgun (WGS) entry which is preliminary data.</text>
</comment>
<feature type="transmembrane region" description="Helical" evidence="1">
    <location>
        <begin position="6"/>
        <end position="26"/>
    </location>
</feature>
<reference evidence="2" key="1">
    <citation type="submission" date="2020-11" db="EMBL/GenBank/DDBJ databases">
        <title>Sequencing the genomes of 1000 actinobacteria strains.</title>
        <authorList>
            <person name="Klenk H.-P."/>
        </authorList>
    </citation>
    <scope>NUCLEOTIDE SEQUENCE</scope>
    <source>
        <strain evidence="2">DSM 45632</strain>
    </source>
</reference>
<keyword evidence="3" id="KW-1185">Reference proteome</keyword>
<dbReference type="Proteomes" id="UP000658613">
    <property type="component" value="Unassembled WGS sequence"/>
</dbReference>
<feature type="transmembrane region" description="Helical" evidence="1">
    <location>
        <begin position="56"/>
        <end position="77"/>
    </location>
</feature>
<keyword evidence="1" id="KW-0812">Transmembrane</keyword>
<dbReference type="Pfam" id="PF13630">
    <property type="entry name" value="SdpI"/>
    <property type="match status" value="1"/>
</dbReference>
<dbReference type="RefSeq" id="WP_196825081.1">
    <property type="nucleotide sequence ID" value="NZ_CP046980.1"/>
</dbReference>
<evidence type="ECO:0000313" key="3">
    <source>
        <dbReference type="Proteomes" id="UP000658613"/>
    </source>
</evidence>
<keyword evidence="1" id="KW-1133">Transmembrane helix</keyword>
<keyword evidence="1" id="KW-0472">Membrane</keyword>
<evidence type="ECO:0000313" key="2">
    <source>
        <dbReference type="EMBL" id="MBG6122740.1"/>
    </source>
</evidence>
<dbReference type="InterPro" id="IPR025962">
    <property type="entry name" value="SdpI/YhfL"/>
</dbReference>